<dbReference type="EMBL" id="ML121636">
    <property type="protein sequence ID" value="RPB18371.1"/>
    <property type="molecule type" value="Genomic_DNA"/>
</dbReference>
<dbReference type="AlphaFoldDB" id="A0A3N4LCI6"/>
<gene>
    <name evidence="2" type="ORF">L211DRAFT_863926</name>
</gene>
<feature type="transmembrane region" description="Helical" evidence="1">
    <location>
        <begin position="56"/>
        <end position="78"/>
    </location>
</feature>
<dbReference type="PANTHER" id="PTHR33047:SF8">
    <property type="entry name" value="REGULATOR OF RDNA TRANSCRIPTION PROTEIN 15"/>
    <property type="match status" value="1"/>
</dbReference>
<feature type="transmembrane region" description="Helical" evidence="1">
    <location>
        <begin position="118"/>
        <end position="141"/>
    </location>
</feature>
<evidence type="ECO:0000313" key="3">
    <source>
        <dbReference type="Proteomes" id="UP000267821"/>
    </source>
</evidence>
<dbReference type="STRING" id="1051890.A0A3N4LCI6"/>
<dbReference type="PANTHER" id="PTHR33047">
    <property type="entry name" value="PROTEIN TAR1"/>
    <property type="match status" value="1"/>
</dbReference>
<keyword evidence="3" id="KW-1185">Reference proteome</keyword>
<protein>
    <submittedName>
        <fullName evidence="2">Uncharacterized protein</fullName>
    </submittedName>
</protein>
<evidence type="ECO:0000256" key="1">
    <source>
        <dbReference type="SAM" id="Phobius"/>
    </source>
</evidence>
<dbReference type="InterPro" id="IPR052997">
    <property type="entry name" value="RRT15-like"/>
</dbReference>
<keyword evidence="1" id="KW-1133">Transmembrane helix</keyword>
<dbReference type="OrthoDB" id="3742485at2759"/>
<reference evidence="2 3" key="1">
    <citation type="journal article" date="2018" name="Nat. Ecol. Evol.">
        <title>Pezizomycetes genomes reveal the molecular basis of ectomycorrhizal truffle lifestyle.</title>
        <authorList>
            <person name="Murat C."/>
            <person name="Payen T."/>
            <person name="Noel B."/>
            <person name="Kuo A."/>
            <person name="Morin E."/>
            <person name="Chen J."/>
            <person name="Kohler A."/>
            <person name="Krizsan K."/>
            <person name="Balestrini R."/>
            <person name="Da Silva C."/>
            <person name="Montanini B."/>
            <person name="Hainaut M."/>
            <person name="Levati E."/>
            <person name="Barry K.W."/>
            <person name="Belfiori B."/>
            <person name="Cichocki N."/>
            <person name="Clum A."/>
            <person name="Dockter R.B."/>
            <person name="Fauchery L."/>
            <person name="Guy J."/>
            <person name="Iotti M."/>
            <person name="Le Tacon F."/>
            <person name="Lindquist E.A."/>
            <person name="Lipzen A."/>
            <person name="Malagnac F."/>
            <person name="Mello A."/>
            <person name="Molinier V."/>
            <person name="Miyauchi S."/>
            <person name="Poulain J."/>
            <person name="Riccioni C."/>
            <person name="Rubini A."/>
            <person name="Sitrit Y."/>
            <person name="Splivallo R."/>
            <person name="Traeger S."/>
            <person name="Wang M."/>
            <person name="Zifcakova L."/>
            <person name="Wipf D."/>
            <person name="Zambonelli A."/>
            <person name="Paolocci F."/>
            <person name="Nowrousian M."/>
            <person name="Ottonello S."/>
            <person name="Baldrian P."/>
            <person name="Spatafora J.W."/>
            <person name="Henrissat B."/>
            <person name="Nagy L.G."/>
            <person name="Aury J.M."/>
            <person name="Wincker P."/>
            <person name="Grigoriev I.V."/>
            <person name="Bonfante P."/>
            <person name="Martin F.M."/>
        </authorList>
    </citation>
    <scope>NUCLEOTIDE SEQUENCE [LARGE SCALE GENOMIC DNA]</scope>
    <source>
        <strain evidence="2 3">ATCC MYA-4762</strain>
    </source>
</reference>
<proteinExistence type="predicted"/>
<name>A0A3N4LCI6_9PEZI</name>
<keyword evidence="1" id="KW-0812">Transmembrane</keyword>
<dbReference type="Proteomes" id="UP000267821">
    <property type="component" value="Unassembled WGS sequence"/>
</dbReference>
<evidence type="ECO:0000313" key="2">
    <source>
        <dbReference type="EMBL" id="RPB18371.1"/>
    </source>
</evidence>
<sequence>MDSDLEAFSHYPADGRANIEGSKSNITMNPLLPQASYPCSNLFGTSSLKLRRTKGLIGYTFMVWDLYPFVLLRIFVLYESSLGYLHYSLTDVLPQLNSLPNNVFNSNLPAKDINARSWIVKFMVFHWHRSSYLFYTFYIFLKYQTRVKLNRVFFLC</sequence>
<organism evidence="2 3">
    <name type="scientific">Terfezia boudieri ATCC MYA-4762</name>
    <dbReference type="NCBI Taxonomy" id="1051890"/>
    <lineage>
        <taxon>Eukaryota</taxon>
        <taxon>Fungi</taxon>
        <taxon>Dikarya</taxon>
        <taxon>Ascomycota</taxon>
        <taxon>Pezizomycotina</taxon>
        <taxon>Pezizomycetes</taxon>
        <taxon>Pezizales</taxon>
        <taxon>Pezizaceae</taxon>
        <taxon>Terfezia</taxon>
    </lineage>
</organism>
<dbReference type="InParanoid" id="A0A3N4LCI6"/>
<accession>A0A3N4LCI6</accession>
<keyword evidence="1" id="KW-0472">Membrane</keyword>